<dbReference type="Proteomes" id="UP000721954">
    <property type="component" value="Unassembled WGS sequence"/>
</dbReference>
<organism evidence="3 4">
    <name type="scientific">Streptomyces smyrnaeus</name>
    <dbReference type="NCBI Taxonomy" id="1387713"/>
    <lineage>
        <taxon>Bacteria</taxon>
        <taxon>Bacillati</taxon>
        <taxon>Actinomycetota</taxon>
        <taxon>Actinomycetes</taxon>
        <taxon>Kitasatosporales</taxon>
        <taxon>Streptomycetaceae</taxon>
        <taxon>Streptomyces</taxon>
    </lineage>
</organism>
<keyword evidence="4" id="KW-1185">Reference proteome</keyword>
<dbReference type="InterPro" id="IPR001031">
    <property type="entry name" value="Thioesterase"/>
</dbReference>
<feature type="compositionally biased region" description="Basic residues" evidence="1">
    <location>
        <begin position="58"/>
        <end position="72"/>
    </location>
</feature>
<evidence type="ECO:0000313" key="4">
    <source>
        <dbReference type="Proteomes" id="UP000721954"/>
    </source>
</evidence>
<dbReference type="SUPFAM" id="SSF53474">
    <property type="entry name" value="alpha/beta-Hydrolases"/>
    <property type="match status" value="1"/>
</dbReference>
<dbReference type="Pfam" id="PF00975">
    <property type="entry name" value="Thioesterase"/>
    <property type="match status" value="1"/>
</dbReference>
<feature type="compositionally biased region" description="Low complexity" evidence="1">
    <location>
        <begin position="73"/>
        <end position="85"/>
    </location>
</feature>
<sequence length="210" mass="23196">MAQSLAEMADDYIEQIRQVRPSGPYHLIGWSPGGLVATPPLSASANRARRSAWWTSSARHRPAPRRPRRANWRRAPSSWSSWGPPTMTPAHYAPRAYPPKRRPRSFCAAATAPWLIWGSTAVYRSNSRLASGLERRSFDGDITLFAATENGTPPPPTAAHWHPYVTATVTVHPIACAHQHMTRPGPLSEIGRAPKDLLEQWAPPLPTHAA</sequence>
<reference evidence="3 4" key="1">
    <citation type="submission" date="2021-02" db="EMBL/GenBank/DDBJ databases">
        <title>Streptomyces spirodelae sp. nov., isolated from duckweed.</title>
        <authorList>
            <person name="Saimee Y."/>
            <person name="Duangmal K."/>
        </authorList>
    </citation>
    <scope>NUCLEOTIDE SEQUENCE [LARGE SCALE GENOMIC DNA]</scope>
    <source>
        <strain evidence="3 4">DSM 42105</strain>
    </source>
</reference>
<dbReference type="Gene3D" id="3.40.50.1820">
    <property type="entry name" value="alpha/beta hydrolase"/>
    <property type="match status" value="2"/>
</dbReference>
<evidence type="ECO:0000259" key="2">
    <source>
        <dbReference type="Pfam" id="PF00975"/>
    </source>
</evidence>
<proteinExistence type="predicted"/>
<feature type="region of interest" description="Disordered" evidence="1">
    <location>
        <begin position="53"/>
        <end position="85"/>
    </location>
</feature>
<name>A0ABS3XZL7_9ACTN</name>
<dbReference type="EMBL" id="JAFFZM010000013">
    <property type="protein sequence ID" value="MBO8200864.1"/>
    <property type="molecule type" value="Genomic_DNA"/>
</dbReference>
<protein>
    <recommendedName>
        <fullName evidence="2">Thioesterase domain-containing protein</fullName>
    </recommendedName>
</protein>
<evidence type="ECO:0000256" key="1">
    <source>
        <dbReference type="SAM" id="MobiDB-lite"/>
    </source>
</evidence>
<dbReference type="InterPro" id="IPR029058">
    <property type="entry name" value="AB_hydrolase_fold"/>
</dbReference>
<accession>A0ABS3XZL7</accession>
<feature type="domain" description="Thioesterase" evidence="2">
    <location>
        <begin position="2"/>
        <end position="37"/>
    </location>
</feature>
<comment type="caution">
    <text evidence="3">The sequence shown here is derived from an EMBL/GenBank/DDBJ whole genome shotgun (WGS) entry which is preliminary data.</text>
</comment>
<evidence type="ECO:0000313" key="3">
    <source>
        <dbReference type="EMBL" id="MBO8200864.1"/>
    </source>
</evidence>
<gene>
    <name evidence="3" type="ORF">JW613_21495</name>
</gene>